<name>A0ABV0NDG1_9TELE</name>
<organism evidence="1 2">
    <name type="scientific">Goodea atripinnis</name>
    <dbReference type="NCBI Taxonomy" id="208336"/>
    <lineage>
        <taxon>Eukaryota</taxon>
        <taxon>Metazoa</taxon>
        <taxon>Chordata</taxon>
        <taxon>Craniata</taxon>
        <taxon>Vertebrata</taxon>
        <taxon>Euteleostomi</taxon>
        <taxon>Actinopterygii</taxon>
        <taxon>Neopterygii</taxon>
        <taxon>Teleostei</taxon>
        <taxon>Neoteleostei</taxon>
        <taxon>Acanthomorphata</taxon>
        <taxon>Ovalentaria</taxon>
        <taxon>Atherinomorphae</taxon>
        <taxon>Cyprinodontiformes</taxon>
        <taxon>Goodeidae</taxon>
        <taxon>Goodea</taxon>
    </lineage>
</organism>
<reference evidence="1 2" key="1">
    <citation type="submission" date="2021-06" db="EMBL/GenBank/DDBJ databases">
        <authorList>
            <person name="Palmer J.M."/>
        </authorList>
    </citation>
    <scope>NUCLEOTIDE SEQUENCE [LARGE SCALE GENOMIC DNA]</scope>
    <source>
        <strain evidence="1 2">GA_2019</strain>
        <tissue evidence="1">Muscle</tissue>
    </source>
</reference>
<sequence length="100" mass="11442">MISLFNFHQNSAAAEDAWYTYRVQKLLPAVRLAGQVVIRGGRYGLSSGFYQDILWSYCDDEKSDDKNILLATCDCEHTPQTQNYACRNRLLLYTAHSNCI</sequence>
<evidence type="ECO:0000313" key="2">
    <source>
        <dbReference type="Proteomes" id="UP001476798"/>
    </source>
</evidence>
<evidence type="ECO:0000313" key="1">
    <source>
        <dbReference type="EMBL" id="MEQ2169320.1"/>
    </source>
</evidence>
<keyword evidence="2" id="KW-1185">Reference proteome</keyword>
<gene>
    <name evidence="1" type="ORF">GOODEAATRI_024006</name>
</gene>
<comment type="caution">
    <text evidence="1">The sequence shown here is derived from an EMBL/GenBank/DDBJ whole genome shotgun (WGS) entry which is preliminary data.</text>
</comment>
<accession>A0ABV0NDG1</accession>
<proteinExistence type="predicted"/>
<dbReference type="Proteomes" id="UP001476798">
    <property type="component" value="Unassembled WGS sequence"/>
</dbReference>
<dbReference type="EMBL" id="JAHRIO010032612">
    <property type="protein sequence ID" value="MEQ2169320.1"/>
    <property type="molecule type" value="Genomic_DNA"/>
</dbReference>
<protein>
    <submittedName>
        <fullName evidence="1">Uncharacterized protein</fullName>
    </submittedName>
</protein>